<accession>A0A6B4AD75</accession>
<dbReference type="EMBL" id="SWOY01000014">
    <property type="protein sequence ID" value="NFG18695.1"/>
    <property type="molecule type" value="Genomic_DNA"/>
</dbReference>
<protein>
    <submittedName>
        <fullName evidence="1">Uncharacterized protein</fullName>
    </submittedName>
</protein>
<sequence>MDKNYEIIKDILTRAIEITVTQKQDVSWEFYPLTKTLKISIPFNDGTLVKTYGVKVEDTECLKIIQKELMNIQTNNLEDDFLGD</sequence>
<comment type="caution">
    <text evidence="1">The sequence shown here is derived from an EMBL/GenBank/DDBJ whole genome shotgun (WGS) entry which is preliminary data.</text>
</comment>
<evidence type="ECO:0000313" key="1">
    <source>
        <dbReference type="EMBL" id="NFG18695.1"/>
    </source>
</evidence>
<name>A0A6B4AD75_CLOBO</name>
<reference evidence="1 2" key="1">
    <citation type="submission" date="2019-04" db="EMBL/GenBank/DDBJ databases">
        <title>Genome sequencing of Clostridium botulinum Groups I-IV and Clostridium butyricum.</title>
        <authorList>
            <person name="Brunt J."/>
            <person name="Van Vliet A.H.M."/>
            <person name="Stringer S.C."/>
            <person name="Carter A.T."/>
            <person name="Peck M.W."/>
        </authorList>
    </citation>
    <scope>NUCLEOTIDE SEQUENCE [LARGE SCALE GENOMIC DNA]</scope>
    <source>
        <strain evidence="1 2">IFR 18/037</strain>
    </source>
</reference>
<dbReference type="Proteomes" id="UP000478995">
    <property type="component" value="Unassembled WGS sequence"/>
</dbReference>
<proteinExistence type="predicted"/>
<dbReference type="AlphaFoldDB" id="A0A6B4AD75"/>
<organism evidence="1 2">
    <name type="scientific">Clostridium botulinum</name>
    <dbReference type="NCBI Taxonomy" id="1491"/>
    <lineage>
        <taxon>Bacteria</taxon>
        <taxon>Bacillati</taxon>
        <taxon>Bacillota</taxon>
        <taxon>Clostridia</taxon>
        <taxon>Eubacteriales</taxon>
        <taxon>Clostridiaceae</taxon>
        <taxon>Clostridium</taxon>
    </lineage>
</organism>
<gene>
    <name evidence="1" type="ORF">FC794_18345</name>
</gene>
<dbReference type="RefSeq" id="WP_012703807.1">
    <property type="nucleotide sequence ID" value="NZ_CP013847.1"/>
</dbReference>
<evidence type="ECO:0000313" key="2">
    <source>
        <dbReference type="Proteomes" id="UP000478995"/>
    </source>
</evidence>